<dbReference type="InterPro" id="IPR050491">
    <property type="entry name" value="AmpC-like"/>
</dbReference>
<dbReference type="PANTHER" id="PTHR46825:SF9">
    <property type="entry name" value="BETA-LACTAMASE-RELATED DOMAIN-CONTAINING PROTEIN"/>
    <property type="match status" value="1"/>
</dbReference>
<evidence type="ECO:0000259" key="1">
    <source>
        <dbReference type="Pfam" id="PF00144"/>
    </source>
</evidence>
<dbReference type="EMBL" id="JAXCLA010000001">
    <property type="protein sequence ID" value="MDY0743366.1"/>
    <property type="molecule type" value="Genomic_DNA"/>
</dbReference>
<reference evidence="2 3" key="1">
    <citation type="submission" date="2023-11" db="EMBL/GenBank/DDBJ databases">
        <title>Paucibacter sp. nov., isolated from fresh soil in Korea.</title>
        <authorList>
            <person name="Le N.T.T."/>
        </authorList>
    </citation>
    <scope>NUCLEOTIDE SEQUENCE [LARGE SCALE GENOMIC DNA]</scope>
    <source>
        <strain evidence="2 3">R3-3</strain>
    </source>
</reference>
<dbReference type="EC" id="3.1.1.103" evidence="2"/>
<keyword evidence="3" id="KW-1185">Reference proteome</keyword>
<dbReference type="Pfam" id="PF00144">
    <property type="entry name" value="Beta-lactamase"/>
    <property type="match status" value="1"/>
</dbReference>
<feature type="domain" description="Beta-lactamase-related" evidence="1">
    <location>
        <begin position="9"/>
        <end position="326"/>
    </location>
</feature>
<dbReference type="SUPFAM" id="SSF56601">
    <property type="entry name" value="beta-lactamase/transpeptidase-like"/>
    <property type="match status" value="1"/>
</dbReference>
<organism evidence="2 3">
    <name type="scientific">Roseateles agri</name>
    <dbReference type="NCBI Taxonomy" id="3098619"/>
    <lineage>
        <taxon>Bacteria</taxon>
        <taxon>Pseudomonadati</taxon>
        <taxon>Pseudomonadota</taxon>
        <taxon>Betaproteobacteria</taxon>
        <taxon>Burkholderiales</taxon>
        <taxon>Sphaerotilaceae</taxon>
        <taxon>Roseateles</taxon>
    </lineage>
</organism>
<sequence length="556" mass="59730">MSDPIQAIDALLQPFNRSDAPGLMLGIRQHGRSLVRRAVGLASLELGVANTPRTRMRIASTSKHFTALAIMLLAEDGKLGIDDPIQRHLPELPALSPKGPTLRQLMNHTGGWRGHDELWTLAHGMAQQPTGMSLGVMARQRTFNAEPGTRMLYSNGGYRMLAMTIERLSGLSFAEFLRMRIFAPLGMLDTESVASDLDVRPGMATLYVPELSPAGPTGGWRRGVYPCEFEGSGSLVSTLDDMLVWLAHMRSERKTVGSAATWEQILAPTTLASGEVLPYGFGLVRHAYRGIEVIHHNGAVLGGSSQMITVPAHGLDIMILANGAPVAPAQLAFKCIDALLDDALQESPVPRAAASAYGGLVGQRYHAPGTGKLVAFGQAGDRLGLSWMGGPPLPLRERSGGLFLDFLDVAQNSIAIDFEGVGVTTTPPPTLTLREGGELQLLQRLPETPPDTAVLAPQLCGHYRSDELDADAQIEYGVDGQLLMTLQGRYGRLIARLNPFSDTVMGITPTDLLIAALGASNIVNIERNASGAVTGLRYDSARTRGLRFVRKQSNVQ</sequence>
<evidence type="ECO:0000313" key="3">
    <source>
        <dbReference type="Proteomes" id="UP001285263"/>
    </source>
</evidence>
<protein>
    <submittedName>
        <fullName evidence="2">Serine hydrolase domain-containing protein</fullName>
        <ecNumber evidence="2">3.1.1.103</ecNumber>
    </submittedName>
</protein>
<keyword evidence="2" id="KW-0378">Hydrolase</keyword>
<dbReference type="Gene3D" id="3.40.710.10">
    <property type="entry name" value="DD-peptidase/beta-lactamase superfamily"/>
    <property type="match status" value="1"/>
</dbReference>
<dbReference type="GO" id="GO:0016787">
    <property type="term" value="F:hydrolase activity"/>
    <property type="evidence" value="ECO:0007669"/>
    <property type="project" value="UniProtKB-KW"/>
</dbReference>
<evidence type="ECO:0000313" key="2">
    <source>
        <dbReference type="EMBL" id="MDY0743366.1"/>
    </source>
</evidence>
<accession>A0ABU5DAS3</accession>
<proteinExistence type="predicted"/>
<dbReference type="PANTHER" id="PTHR46825">
    <property type="entry name" value="D-ALANYL-D-ALANINE-CARBOXYPEPTIDASE/ENDOPEPTIDASE AMPH"/>
    <property type="match status" value="1"/>
</dbReference>
<comment type="caution">
    <text evidence="2">The sequence shown here is derived from an EMBL/GenBank/DDBJ whole genome shotgun (WGS) entry which is preliminary data.</text>
</comment>
<dbReference type="Proteomes" id="UP001285263">
    <property type="component" value="Unassembled WGS sequence"/>
</dbReference>
<dbReference type="InterPro" id="IPR012338">
    <property type="entry name" value="Beta-lactam/transpept-like"/>
</dbReference>
<dbReference type="RefSeq" id="WP_320421240.1">
    <property type="nucleotide sequence ID" value="NZ_JAXCLA010000001.1"/>
</dbReference>
<dbReference type="InterPro" id="IPR001466">
    <property type="entry name" value="Beta-lactam-related"/>
</dbReference>
<gene>
    <name evidence="2" type="ORF">SNE35_02570</name>
</gene>
<name>A0ABU5DAS3_9BURK</name>